<proteinExistence type="predicted"/>
<evidence type="ECO:0000256" key="3">
    <source>
        <dbReference type="ARBA" id="ARBA00023125"/>
    </source>
</evidence>
<dbReference type="PANTHER" id="PTHR31920:SF145">
    <property type="entry name" value="B3 DOMAIN-CONTAINING PROTEIN REM20-LIKE ISOFORM X1"/>
    <property type="match status" value="1"/>
</dbReference>
<dbReference type="PROSITE" id="PS50863">
    <property type="entry name" value="B3"/>
    <property type="match status" value="2"/>
</dbReference>
<dbReference type="InterPro" id="IPR050655">
    <property type="entry name" value="Plant_B3_domain"/>
</dbReference>
<dbReference type="SUPFAM" id="SSF101936">
    <property type="entry name" value="DNA-binding pseudobarrel domain"/>
    <property type="match status" value="2"/>
</dbReference>
<keyword evidence="3" id="KW-0238">DNA-binding</keyword>
<evidence type="ECO:0000256" key="5">
    <source>
        <dbReference type="ARBA" id="ARBA00023242"/>
    </source>
</evidence>
<keyword evidence="7" id="KW-0812">Transmembrane</keyword>
<keyword evidence="2" id="KW-0805">Transcription regulation</keyword>
<comment type="subcellular location">
    <subcellularLocation>
        <location evidence="1">Nucleus</location>
    </subcellularLocation>
</comment>
<keyword evidence="5" id="KW-0539">Nucleus</keyword>
<name>A0A2U1Q837_ARTAN</name>
<evidence type="ECO:0000259" key="8">
    <source>
        <dbReference type="PROSITE" id="PS50863"/>
    </source>
</evidence>
<evidence type="ECO:0000313" key="10">
    <source>
        <dbReference type="Proteomes" id="UP000245207"/>
    </source>
</evidence>
<accession>A0A2U1Q837</accession>
<feature type="domain" description="TF-B3" evidence="8">
    <location>
        <begin position="153"/>
        <end position="249"/>
    </location>
</feature>
<dbReference type="SMART" id="SM01019">
    <property type="entry name" value="B3"/>
    <property type="match status" value="2"/>
</dbReference>
<feature type="transmembrane region" description="Helical" evidence="7">
    <location>
        <begin position="294"/>
        <end position="318"/>
    </location>
</feature>
<dbReference type="OrthoDB" id="623918at2759"/>
<feature type="compositionally biased region" description="Basic and acidic residues" evidence="6">
    <location>
        <begin position="121"/>
        <end position="130"/>
    </location>
</feature>
<dbReference type="GO" id="GO:0003677">
    <property type="term" value="F:DNA binding"/>
    <property type="evidence" value="ECO:0007669"/>
    <property type="project" value="UniProtKB-KW"/>
</dbReference>
<dbReference type="Pfam" id="PF02362">
    <property type="entry name" value="B3"/>
    <property type="match status" value="2"/>
</dbReference>
<dbReference type="Gene3D" id="2.40.330.10">
    <property type="entry name" value="DNA-binding pseudobarrel domain"/>
    <property type="match status" value="2"/>
</dbReference>
<reference evidence="9 10" key="1">
    <citation type="journal article" date="2018" name="Mol. Plant">
        <title>The genome of Artemisia annua provides insight into the evolution of Asteraceae family and artemisinin biosynthesis.</title>
        <authorList>
            <person name="Shen Q."/>
            <person name="Zhang L."/>
            <person name="Liao Z."/>
            <person name="Wang S."/>
            <person name="Yan T."/>
            <person name="Shi P."/>
            <person name="Liu M."/>
            <person name="Fu X."/>
            <person name="Pan Q."/>
            <person name="Wang Y."/>
            <person name="Lv Z."/>
            <person name="Lu X."/>
            <person name="Zhang F."/>
            <person name="Jiang W."/>
            <person name="Ma Y."/>
            <person name="Chen M."/>
            <person name="Hao X."/>
            <person name="Li L."/>
            <person name="Tang Y."/>
            <person name="Lv G."/>
            <person name="Zhou Y."/>
            <person name="Sun X."/>
            <person name="Brodelius P.E."/>
            <person name="Rose J.K.C."/>
            <person name="Tang K."/>
        </authorList>
    </citation>
    <scope>NUCLEOTIDE SEQUENCE [LARGE SCALE GENOMIC DNA]</scope>
    <source>
        <strain evidence="10">cv. Huhao1</strain>
        <tissue evidence="9">Leaf</tissue>
    </source>
</reference>
<evidence type="ECO:0000256" key="1">
    <source>
        <dbReference type="ARBA" id="ARBA00004123"/>
    </source>
</evidence>
<evidence type="ECO:0000256" key="2">
    <source>
        <dbReference type="ARBA" id="ARBA00023015"/>
    </source>
</evidence>
<evidence type="ECO:0000313" key="9">
    <source>
        <dbReference type="EMBL" id="PWA94169.1"/>
    </source>
</evidence>
<keyword evidence="10" id="KW-1185">Reference proteome</keyword>
<gene>
    <name evidence="9" type="ORF">CTI12_AA063580</name>
</gene>
<feature type="domain" description="TF-B3" evidence="8">
    <location>
        <begin position="8"/>
        <end position="106"/>
    </location>
</feature>
<dbReference type="InterPro" id="IPR003340">
    <property type="entry name" value="B3_DNA-bd"/>
</dbReference>
<feature type="region of interest" description="Disordered" evidence="6">
    <location>
        <begin position="111"/>
        <end position="130"/>
    </location>
</feature>
<organism evidence="9 10">
    <name type="scientific">Artemisia annua</name>
    <name type="common">Sweet wormwood</name>
    <dbReference type="NCBI Taxonomy" id="35608"/>
    <lineage>
        <taxon>Eukaryota</taxon>
        <taxon>Viridiplantae</taxon>
        <taxon>Streptophyta</taxon>
        <taxon>Embryophyta</taxon>
        <taxon>Tracheophyta</taxon>
        <taxon>Spermatophyta</taxon>
        <taxon>Magnoliopsida</taxon>
        <taxon>eudicotyledons</taxon>
        <taxon>Gunneridae</taxon>
        <taxon>Pentapetalae</taxon>
        <taxon>asterids</taxon>
        <taxon>campanulids</taxon>
        <taxon>Asterales</taxon>
        <taxon>Asteraceae</taxon>
        <taxon>Asteroideae</taxon>
        <taxon>Anthemideae</taxon>
        <taxon>Artemisiinae</taxon>
        <taxon>Artemisia</taxon>
    </lineage>
</organism>
<dbReference type="EMBL" id="PKPP01000331">
    <property type="protein sequence ID" value="PWA94169.1"/>
    <property type="molecule type" value="Genomic_DNA"/>
</dbReference>
<evidence type="ECO:0000256" key="6">
    <source>
        <dbReference type="SAM" id="MobiDB-lite"/>
    </source>
</evidence>
<dbReference type="InterPro" id="IPR015300">
    <property type="entry name" value="DNA-bd_pseudobarrel_sf"/>
</dbReference>
<feature type="transmembrane region" description="Helical" evidence="7">
    <location>
        <begin position="330"/>
        <end position="350"/>
    </location>
</feature>
<protein>
    <recommendedName>
        <fullName evidence="8">TF-B3 domain-containing protein</fullName>
    </recommendedName>
</protein>
<comment type="caution">
    <text evidence="9">The sequence shown here is derived from an EMBL/GenBank/DDBJ whole genome shotgun (WGS) entry which is preliminary data.</text>
</comment>
<dbReference type="STRING" id="35608.A0A2U1Q837"/>
<evidence type="ECO:0000256" key="4">
    <source>
        <dbReference type="ARBA" id="ARBA00023163"/>
    </source>
</evidence>
<dbReference type="PANTHER" id="PTHR31920">
    <property type="entry name" value="B3 DOMAIN-CONTAINING"/>
    <property type="match status" value="1"/>
</dbReference>
<dbReference type="CDD" id="cd10017">
    <property type="entry name" value="B3_DNA"/>
    <property type="match status" value="2"/>
</dbReference>
<keyword evidence="7" id="KW-0472">Membrane</keyword>
<keyword evidence="4" id="KW-0804">Transcription</keyword>
<evidence type="ECO:0000256" key="7">
    <source>
        <dbReference type="SAM" id="Phobius"/>
    </source>
</evidence>
<sequence length="402" mass="45754">MKYKNGNEDSFFKIILKDSAVDLSLPAAFGKKYLEKCNSKKQRLRLKTSNQSGVKWSVKYLKINGRYYLRDGWLKFMKDNHLQMGDFLVFWRRTKLTFHVFVYAPDGCLKQPTSSSSGSGSDDHRAAGSGDVGKKVFVKEESSDDDGLLENVEKFTRRVIKPSFKGVMPIRQDFVEATGIDGYDSLVLKNDEGKTWEVKLTKHGRAWPQFYLTTGWSSFRKQNKINFGNTCDFIHVNSNLLHVRVIKKKGVYANAESPTLKILGSLLLKTHLLQLLLPALCVKVVATNFQSLRVISLLMVDQLSQVAYVVVSSFFLIVARRIRDTMTTSLSQVAYVVVSSFFFTMLWLRLKYVSESRRRIINYITKGCGKDLLLMSWNQFDEIEGNIFAELGPGAMTFGTKT</sequence>
<dbReference type="GO" id="GO:0005634">
    <property type="term" value="C:nucleus"/>
    <property type="evidence" value="ECO:0007669"/>
    <property type="project" value="UniProtKB-SubCell"/>
</dbReference>
<dbReference type="AlphaFoldDB" id="A0A2U1Q837"/>
<keyword evidence="7" id="KW-1133">Transmembrane helix</keyword>
<dbReference type="Proteomes" id="UP000245207">
    <property type="component" value="Unassembled WGS sequence"/>
</dbReference>